<keyword evidence="2" id="KW-1133">Transmembrane helix</keyword>
<dbReference type="EMBL" id="JAUSRV010000010">
    <property type="protein sequence ID" value="MDP9973005.1"/>
    <property type="molecule type" value="Genomic_DNA"/>
</dbReference>
<evidence type="ECO:0000256" key="2">
    <source>
        <dbReference type="SAM" id="Phobius"/>
    </source>
</evidence>
<evidence type="ECO:0000313" key="4">
    <source>
        <dbReference type="Proteomes" id="UP001224845"/>
    </source>
</evidence>
<sequence>MNATTNDPPAAGDAWWRHPLLWMVIAGPALVVVASFVTFWVAWGSADPLVSEDYYRRGVEINKALADKTLMPAVNGRNHAATPAEAVPLPRNRPERPQ</sequence>
<dbReference type="AlphaFoldDB" id="A0AAW8EJE2"/>
<dbReference type="Proteomes" id="UP001224845">
    <property type="component" value="Unassembled WGS sequence"/>
</dbReference>
<keyword evidence="2" id="KW-0812">Transmembrane</keyword>
<name>A0AAW8EJE2_VARPD</name>
<accession>A0AAW8EJE2</accession>
<dbReference type="RefSeq" id="WP_307595542.1">
    <property type="nucleotide sequence ID" value="NZ_JAUSRV010000010.1"/>
</dbReference>
<dbReference type="InterPro" id="IPR008620">
    <property type="entry name" value="FixH"/>
</dbReference>
<reference evidence="3" key="1">
    <citation type="submission" date="2023-07" db="EMBL/GenBank/DDBJ databases">
        <title>Sorghum-associated microbial communities from plants grown in Nebraska, USA.</title>
        <authorList>
            <person name="Schachtman D."/>
        </authorList>
    </citation>
    <scope>NUCLEOTIDE SEQUENCE</scope>
    <source>
        <strain evidence="3">DS3315</strain>
    </source>
</reference>
<feature type="region of interest" description="Disordered" evidence="1">
    <location>
        <begin position="73"/>
        <end position="98"/>
    </location>
</feature>
<evidence type="ECO:0000313" key="3">
    <source>
        <dbReference type="EMBL" id="MDP9973005.1"/>
    </source>
</evidence>
<keyword evidence="2" id="KW-0472">Membrane</keyword>
<comment type="caution">
    <text evidence="3">The sequence shown here is derived from an EMBL/GenBank/DDBJ whole genome shotgun (WGS) entry which is preliminary data.</text>
</comment>
<evidence type="ECO:0008006" key="5">
    <source>
        <dbReference type="Google" id="ProtNLM"/>
    </source>
</evidence>
<proteinExistence type="predicted"/>
<protein>
    <recommendedName>
        <fullName evidence="5">Nitrogen fixation protein FixH</fullName>
    </recommendedName>
</protein>
<dbReference type="Pfam" id="PF05751">
    <property type="entry name" value="FixH"/>
    <property type="match status" value="1"/>
</dbReference>
<gene>
    <name evidence="3" type="ORF">J2W39_004248</name>
</gene>
<feature type="transmembrane region" description="Helical" evidence="2">
    <location>
        <begin position="20"/>
        <end position="43"/>
    </location>
</feature>
<organism evidence="3 4">
    <name type="scientific">Variovorax paradoxus</name>
    <dbReference type="NCBI Taxonomy" id="34073"/>
    <lineage>
        <taxon>Bacteria</taxon>
        <taxon>Pseudomonadati</taxon>
        <taxon>Pseudomonadota</taxon>
        <taxon>Betaproteobacteria</taxon>
        <taxon>Burkholderiales</taxon>
        <taxon>Comamonadaceae</taxon>
        <taxon>Variovorax</taxon>
    </lineage>
</organism>
<evidence type="ECO:0000256" key="1">
    <source>
        <dbReference type="SAM" id="MobiDB-lite"/>
    </source>
</evidence>